<dbReference type="EMBL" id="CP144519">
    <property type="protein sequence ID" value="WWC67373.1"/>
    <property type="molecule type" value="Genomic_DNA"/>
</dbReference>
<organism evidence="2">
    <name type="scientific">Kwoniella pini CBS 10737</name>
    <dbReference type="NCBI Taxonomy" id="1296096"/>
    <lineage>
        <taxon>Eukaryota</taxon>
        <taxon>Fungi</taxon>
        <taxon>Dikarya</taxon>
        <taxon>Basidiomycota</taxon>
        <taxon>Agaricomycotina</taxon>
        <taxon>Tremellomycetes</taxon>
        <taxon>Tremellales</taxon>
        <taxon>Cryptococcaceae</taxon>
        <taxon>Kwoniella</taxon>
    </lineage>
</organism>
<reference evidence="3" key="4">
    <citation type="submission" date="2024-02" db="EMBL/GenBank/DDBJ databases">
        <title>Comparative genomics of Cryptococcus and Kwoniella reveals pathogenesis evolution and contrasting modes of karyotype evolution via chromosome fusion or intercentromeric recombination.</title>
        <authorList>
            <person name="Coelho M.A."/>
            <person name="David-Palma M."/>
            <person name="Shea T."/>
            <person name="Bowers K."/>
            <person name="McGinley-Smith S."/>
            <person name="Mohammad A.W."/>
            <person name="Gnirke A."/>
            <person name="Yurkov A.M."/>
            <person name="Nowrousian M."/>
            <person name="Sun S."/>
            <person name="Cuomo C.A."/>
            <person name="Heitman J."/>
        </authorList>
    </citation>
    <scope>NUCLEOTIDE SEQUENCE</scope>
    <source>
        <strain evidence="3">CBS 10737</strain>
    </source>
</reference>
<feature type="signal peptide" evidence="1">
    <location>
        <begin position="1"/>
        <end position="26"/>
    </location>
</feature>
<accession>A0A1B9IB22</accession>
<feature type="chain" id="PRO_5008628554" evidence="1">
    <location>
        <begin position="27"/>
        <end position="152"/>
    </location>
</feature>
<keyword evidence="1" id="KW-0732">Signal</keyword>
<evidence type="ECO:0000313" key="4">
    <source>
        <dbReference type="Proteomes" id="UP000094020"/>
    </source>
</evidence>
<reference evidence="3" key="2">
    <citation type="submission" date="2013-07" db="EMBL/GenBank/DDBJ databases">
        <authorList>
            <consortium name="The Broad Institute Genome Sequencing Platform"/>
            <person name="Cuomo C."/>
            <person name="Litvintseva A."/>
            <person name="Chen Y."/>
            <person name="Heitman J."/>
            <person name="Sun S."/>
            <person name="Springer D."/>
            <person name="Dromer F."/>
            <person name="Young S.K."/>
            <person name="Zeng Q."/>
            <person name="Gargeya S."/>
            <person name="Fitzgerald M."/>
            <person name="Abouelleil A."/>
            <person name="Alvarado L."/>
            <person name="Berlin A.M."/>
            <person name="Chapman S.B."/>
            <person name="Dewar J."/>
            <person name="Goldberg J."/>
            <person name="Griggs A."/>
            <person name="Gujja S."/>
            <person name="Hansen M."/>
            <person name="Howarth C."/>
            <person name="Imamovic A."/>
            <person name="Larimer J."/>
            <person name="McCowan C."/>
            <person name="Murphy C."/>
            <person name="Pearson M."/>
            <person name="Priest M."/>
            <person name="Roberts A."/>
            <person name="Saif S."/>
            <person name="Shea T."/>
            <person name="Sykes S."/>
            <person name="Wortman J."/>
            <person name="Nusbaum C."/>
            <person name="Birren B."/>
        </authorList>
    </citation>
    <scope>NUCLEOTIDE SEQUENCE</scope>
    <source>
        <strain evidence="3">CBS 10737</strain>
    </source>
</reference>
<name>A0A1B9IB22_9TREE</name>
<dbReference type="OrthoDB" id="2561532at2759"/>
<dbReference type="Proteomes" id="UP000094020">
    <property type="component" value="Chromosome 1"/>
</dbReference>
<evidence type="ECO:0000256" key="1">
    <source>
        <dbReference type="SAM" id="SignalP"/>
    </source>
</evidence>
<gene>
    <name evidence="2" type="ORF">I206_00042</name>
    <name evidence="3" type="ORF">I206_101281</name>
</gene>
<keyword evidence="4" id="KW-1185">Reference proteome</keyword>
<dbReference type="AlphaFoldDB" id="A0A1B9IB22"/>
<reference evidence="2" key="1">
    <citation type="submission" date="2013-07" db="EMBL/GenBank/DDBJ databases">
        <title>The Genome Sequence of Cryptococcus pinus CBS10737.</title>
        <authorList>
            <consortium name="The Broad Institute Genome Sequencing Platform"/>
            <person name="Cuomo C."/>
            <person name="Litvintseva A."/>
            <person name="Chen Y."/>
            <person name="Heitman J."/>
            <person name="Sun S."/>
            <person name="Springer D."/>
            <person name="Dromer F."/>
            <person name="Young S.K."/>
            <person name="Zeng Q."/>
            <person name="Gargeya S."/>
            <person name="Fitzgerald M."/>
            <person name="Abouelleil A."/>
            <person name="Alvarado L."/>
            <person name="Berlin A.M."/>
            <person name="Chapman S.B."/>
            <person name="Dewar J."/>
            <person name="Goldberg J."/>
            <person name="Griggs A."/>
            <person name="Gujja S."/>
            <person name="Hansen M."/>
            <person name="Howarth C."/>
            <person name="Imamovic A."/>
            <person name="Larimer J."/>
            <person name="McCowan C."/>
            <person name="Murphy C."/>
            <person name="Pearson M."/>
            <person name="Priest M."/>
            <person name="Roberts A."/>
            <person name="Saif S."/>
            <person name="Shea T."/>
            <person name="Sykes S."/>
            <person name="Wortman J."/>
            <person name="Nusbaum C."/>
            <person name="Birren B."/>
        </authorList>
    </citation>
    <scope>NUCLEOTIDE SEQUENCE [LARGE SCALE GENOMIC DNA]</scope>
    <source>
        <strain evidence="2">CBS 10737</strain>
    </source>
</reference>
<dbReference type="RefSeq" id="XP_019013965.1">
    <property type="nucleotide sequence ID" value="XM_019151827.1"/>
</dbReference>
<reference evidence="2" key="3">
    <citation type="submission" date="2016-07" db="EMBL/GenBank/DDBJ databases">
        <title>Evolution of pathogenesis and genome organization in the Tremellales.</title>
        <authorList>
            <person name="Cuomo C."/>
            <person name="Litvintseva A."/>
            <person name="Heitman J."/>
            <person name="Chen Y."/>
            <person name="Sun S."/>
            <person name="Springer D."/>
            <person name="Dromer F."/>
            <person name="Young S."/>
            <person name="Zeng Q."/>
            <person name="Chapman S."/>
            <person name="Gujja S."/>
            <person name="Saif S."/>
            <person name="Birren B."/>
        </authorList>
    </citation>
    <scope>NUCLEOTIDE SEQUENCE</scope>
    <source>
        <strain evidence="2">CBS 10737</strain>
    </source>
</reference>
<evidence type="ECO:0000313" key="2">
    <source>
        <dbReference type="EMBL" id="OCF52746.1"/>
    </source>
</evidence>
<dbReference type="GeneID" id="30168411"/>
<dbReference type="KEGG" id="kpin:30168411"/>
<sequence>MRSFSSRIPILLVTFFLLSLVIRVEARSQRQKRDVISVLDIDVPEYMDRWDYTTEFNHICTGIFPDDGEPDTPILIETYAEYSKGSKLSIQNKEIDSPVKGVVFLVSCIYRYPDGELHQIGEYIAEKVGGRVVRYVNPDAHLDGKKKEKARR</sequence>
<evidence type="ECO:0000313" key="3">
    <source>
        <dbReference type="EMBL" id="WWC67373.1"/>
    </source>
</evidence>
<proteinExistence type="predicted"/>
<protein>
    <submittedName>
        <fullName evidence="2">Uncharacterized protein</fullName>
    </submittedName>
</protein>
<dbReference type="EMBL" id="KI894007">
    <property type="protein sequence ID" value="OCF52746.1"/>
    <property type="molecule type" value="Genomic_DNA"/>
</dbReference>